<keyword evidence="1" id="KW-1133">Transmembrane helix</keyword>
<evidence type="ECO:0000313" key="3">
    <source>
        <dbReference type="Proteomes" id="UP001304650"/>
    </source>
</evidence>
<evidence type="ECO:0000256" key="1">
    <source>
        <dbReference type="SAM" id="Phobius"/>
    </source>
</evidence>
<dbReference type="EMBL" id="CP130319">
    <property type="protein sequence ID" value="WNR44659.1"/>
    <property type="molecule type" value="Genomic_DNA"/>
</dbReference>
<name>A0AA96RKS4_9BACL</name>
<organism evidence="2 3">
    <name type="scientific">Paenibacillus roseopurpureus</name>
    <dbReference type="NCBI Taxonomy" id="2918901"/>
    <lineage>
        <taxon>Bacteria</taxon>
        <taxon>Bacillati</taxon>
        <taxon>Bacillota</taxon>
        <taxon>Bacilli</taxon>
        <taxon>Bacillales</taxon>
        <taxon>Paenibacillaceae</taxon>
        <taxon>Paenibacillus</taxon>
    </lineage>
</organism>
<evidence type="ECO:0000313" key="2">
    <source>
        <dbReference type="EMBL" id="WNR44659.1"/>
    </source>
</evidence>
<protein>
    <submittedName>
        <fullName evidence="2">DUF1146 domain-containing protein</fullName>
    </submittedName>
</protein>
<feature type="transmembrane region" description="Helical" evidence="1">
    <location>
        <begin position="12"/>
        <end position="34"/>
    </location>
</feature>
<keyword evidence="3" id="KW-1185">Reference proteome</keyword>
<dbReference type="Proteomes" id="UP001304650">
    <property type="component" value="Chromosome"/>
</dbReference>
<dbReference type="Pfam" id="PF06612">
    <property type="entry name" value="DUF1146"/>
    <property type="match status" value="1"/>
</dbReference>
<sequence length="86" mass="9672">MGEADQWSGLAQYASLMNIVNITVYIVCIGLAWWSLQSFRFDILLKRPKAAQAIMLQILLAIGLGHLVASFFIQYLGLSMSFSRLF</sequence>
<feature type="transmembrane region" description="Helical" evidence="1">
    <location>
        <begin position="54"/>
        <end position="76"/>
    </location>
</feature>
<reference evidence="2" key="1">
    <citation type="submission" date="2022-02" db="EMBL/GenBank/DDBJ databases">
        <title>Paenibacillus sp. MBLB1832 Whole Genome Shotgun Sequencing.</title>
        <authorList>
            <person name="Hwang C.Y."/>
            <person name="Cho E.-S."/>
            <person name="Seo M.-J."/>
        </authorList>
    </citation>
    <scope>NUCLEOTIDE SEQUENCE</scope>
    <source>
        <strain evidence="2">MBLB1832</strain>
    </source>
</reference>
<dbReference type="AlphaFoldDB" id="A0AA96RKS4"/>
<accession>A0AA96RKS4</accession>
<gene>
    <name evidence="2" type="ORF">MJB10_00385</name>
</gene>
<dbReference type="KEGG" id="proo:MJB10_00385"/>
<keyword evidence="1" id="KW-0812">Transmembrane</keyword>
<dbReference type="InterPro" id="IPR009526">
    <property type="entry name" value="DUF1146"/>
</dbReference>
<keyword evidence="1" id="KW-0472">Membrane</keyword>
<proteinExistence type="predicted"/>
<dbReference type="RefSeq" id="WP_314800413.1">
    <property type="nucleotide sequence ID" value="NZ_CP130319.1"/>
</dbReference>